<dbReference type="InterPro" id="IPR010895">
    <property type="entry name" value="CHRD"/>
</dbReference>
<dbReference type="Pfam" id="PF07589">
    <property type="entry name" value="PEP-CTERM"/>
    <property type="match status" value="1"/>
</dbReference>
<accession>A0A1S2NAC6</accession>
<protein>
    <submittedName>
        <fullName evidence="3">PEP-CTERM-sorting domain protein</fullName>
    </submittedName>
</protein>
<feature type="chain" id="PRO_5010196871" evidence="1">
    <location>
        <begin position="23"/>
        <end position="200"/>
    </location>
</feature>
<keyword evidence="1" id="KW-0732">Signal</keyword>
<sequence length="200" mass="20863">MKRALTVFALAASTLVAATSQAAPVYYRAVASGPAEDIPNGSPGSSVAAFEIDDLTLRAEVPFRDLSSPTISAHIHCCTVDAFRGVAPVAIPFADFPLQVTAGVYTATFDLGDPAVYNPDFLAENGGTPQLASGALINAFNGNQAYINIHSTAYPAGEIRGFAVAAPIPEPATWAMMGLGLGMLALLAQRRFTPRPRLAK</sequence>
<comment type="caution">
    <text evidence="3">The sequence shown here is derived from an EMBL/GenBank/DDBJ whole genome shotgun (WGS) entry which is preliminary data.</text>
</comment>
<proteinExistence type="predicted"/>
<dbReference type="SMART" id="SM00754">
    <property type="entry name" value="CHRD"/>
    <property type="match status" value="1"/>
</dbReference>
<reference evidence="3 4" key="1">
    <citation type="submission" date="2014-10" db="EMBL/GenBank/DDBJ databases">
        <authorList>
            <person name="Seo M.-J."/>
            <person name="Seok Y.J."/>
            <person name="Cha I.-T."/>
        </authorList>
    </citation>
    <scope>NUCLEOTIDE SEQUENCE [LARGE SCALE GENOMIC DNA]</scope>
    <source>
        <strain evidence="3 4">NEU</strain>
    </source>
</reference>
<name>A0A1S2NAC6_9BURK</name>
<feature type="domain" description="CHRD" evidence="2">
    <location>
        <begin position="25"/>
        <end position="165"/>
    </location>
</feature>
<evidence type="ECO:0000313" key="4">
    <source>
        <dbReference type="Proteomes" id="UP000180246"/>
    </source>
</evidence>
<organism evidence="3 4">
    <name type="scientific">Massilia timonae</name>
    <dbReference type="NCBI Taxonomy" id="47229"/>
    <lineage>
        <taxon>Bacteria</taxon>
        <taxon>Pseudomonadati</taxon>
        <taxon>Pseudomonadota</taxon>
        <taxon>Betaproteobacteria</taxon>
        <taxon>Burkholderiales</taxon>
        <taxon>Oxalobacteraceae</taxon>
        <taxon>Telluria group</taxon>
        <taxon>Massilia</taxon>
    </lineage>
</organism>
<dbReference type="Pfam" id="PF07452">
    <property type="entry name" value="CHRD"/>
    <property type="match status" value="1"/>
</dbReference>
<evidence type="ECO:0000256" key="1">
    <source>
        <dbReference type="SAM" id="SignalP"/>
    </source>
</evidence>
<dbReference type="AlphaFoldDB" id="A0A1S2NAC6"/>
<feature type="signal peptide" evidence="1">
    <location>
        <begin position="1"/>
        <end position="22"/>
    </location>
</feature>
<dbReference type="NCBIfam" id="TIGR02595">
    <property type="entry name" value="PEP_CTERM"/>
    <property type="match status" value="1"/>
</dbReference>
<evidence type="ECO:0000313" key="3">
    <source>
        <dbReference type="EMBL" id="OIJ41740.1"/>
    </source>
</evidence>
<dbReference type="Proteomes" id="UP000180246">
    <property type="component" value="Unassembled WGS sequence"/>
</dbReference>
<evidence type="ECO:0000259" key="2">
    <source>
        <dbReference type="SMART" id="SM00754"/>
    </source>
</evidence>
<dbReference type="EMBL" id="JRYB01000001">
    <property type="protein sequence ID" value="OIJ41740.1"/>
    <property type="molecule type" value="Genomic_DNA"/>
</dbReference>
<dbReference type="RefSeq" id="WP_071361886.1">
    <property type="nucleotide sequence ID" value="NZ_DAMAFS010000015.1"/>
</dbReference>
<gene>
    <name evidence="3" type="ORF">LO55_2789</name>
</gene>
<dbReference type="InterPro" id="IPR013424">
    <property type="entry name" value="Ice-binding_C"/>
</dbReference>